<sequence>MPIFQENNGQLKKLKINTLTKEKSLQLLIEQNLLEVLDMHLLATEYSTTFGGRIDTLAVDMDGAPVIIEYKLNRNDNVINQALSYLRWLKAQKVEFFEMLIIRKLGKELSDKLKIDWQNPRVICIAENYSKFDIDTVEVIPMRLELFKYRYYENGIFSLEPLNTNASANEKSEAITTTNSIPENINFTNEITNSVNKNLVKAPSSIRNLFEELRSRILQMDENVIEKPNSRYIAYRLSKNFAEVHLGKQQIKMYLRPANYDDPLNKVEKMPESYHWAMDRRVYLNNLEELDYVMQLIEQSYNDVL</sequence>
<dbReference type="GO" id="GO:0003676">
    <property type="term" value="F:nucleic acid binding"/>
    <property type="evidence" value="ECO:0007669"/>
    <property type="project" value="InterPro"/>
</dbReference>
<protein>
    <recommendedName>
        <fullName evidence="1">DUF5655 domain-containing protein</fullName>
    </recommendedName>
</protein>
<dbReference type="InterPro" id="IPR011856">
    <property type="entry name" value="tRNA_endonuc-like_dom_sf"/>
</dbReference>
<reference evidence="2 3" key="1">
    <citation type="submission" date="2018-04" db="EMBL/GenBank/DDBJ databases">
        <title>Adhaeribacter sp. HMF7616 genome sequencing and assembly.</title>
        <authorList>
            <person name="Kang H."/>
            <person name="Kang J."/>
            <person name="Cha I."/>
            <person name="Kim H."/>
            <person name="Joh K."/>
        </authorList>
    </citation>
    <scope>NUCLEOTIDE SEQUENCE [LARGE SCALE GENOMIC DNA]</scope>
    <source>
        <strain evidence="2 3">HMF7616</strain>
    </source>
</reference>
<gene>
    <name evidence="2" type="ORF">AHMF7616_04651</name>
</gene>
<evidence type="ECO:0000313" key="3">
    <source>
        <dbReference type="Proteomes" id="UP000253919"/>
    </source>
</evidence>
<dbReference type="RefSeq" id="WP_115374942.1">
    <property type="nucleotide sequence ID" value="NZ_QASA01000001.1"/>
</dbReference>
<dbReference type="Pfam" id="PF18899">
    <property type="entry name" value="DUF5655"/>
    <property type="match status" value="1"/>
</dbReference>
<dbReference type="Gene3D" id="3.40.1350.10">
    <property type="match status" value="1"/>
</dbReference>
<accession>A0A369QNR5</accession>
<evidence type="ECO:0000259" key="1">
    <source>
        <dbReference type="Pfam" id="PF18899"/>
    </source>
</evidence>
<feature type="domain" description="DUF5655" evidence="1">
    <location>
        <begin position="201"/>
        <end position="302"/>
    </location>
</feature>
<dbReference type="InterPro" id="IPR043714">
    <property type="entry name" value="DUF5655"/>
</dbReference>
<dbReference type="EMBL" id="QASA01000001">
    <property type="protein sequence ID" value="RDC66020.1"/>
    <property type="molecule type" value="Genomic_DNA"/>
</dbReference>
<name>A0A369QNR5_9BACT</name>
<proteinExistence type="predicted"/>
<organism evidence="2 3">
    <name type="scientific">Adhaeribacter pallidiroseus</name>
    <dbReference type="NCBI Taxonomy" id="2072847"/>
    <lineage>
        <taxon>Bacteria</taxon>
        <taxon>Pseudomonadati</taxon>
        <taxon>Bacteroidota</taxon>
        <taxon>Cytophagia</taxon>
        <taxon>Cytophagales</taxon>
        <taxon>Hymenobacteraceae</taxon>
        <taxon>Adhaeribacter</taxon>
    </lineage>
</organism>
<evidence type="ECO:0000313" key="2">
    <source>
        <dbReference type="EMBL" id="RDC66020.1"/>
    </source>
</evidence>
<keyword evidence="3" id="KW-1185">Reference proteome</keyword>
<dbReference type="Proteomes" id="UP000253919">
    <property type="component" value="Unassembled WGS sequence"/>
</dbReference>
<dbReference type="AlphaFoldDB" id="A0A369QNR5"/>
<comment type="caution">
    <text evidence="2">The sequence shown here is derived from an EMBL/GenBank/DDBJ whole genome shotgun (WGS) entry which is preliminary data.</text>
</comment>
<dbReference type="OrthoDB" id="9798761at2"/>